<dbReference type="AlphaFoldDB" id="A0A2U1ALA3"/>
<dbReference type="InterPro" id="IPR050808">
    <property type="entry name" value="Phage_Integrase"/>
</dbReference>
<dbReference type="RefSeq" id="WP_116885396.1">
    <property type="nucleotide sequence ID" value="NZ_CABMMC010000001.1"/>
</dbReference>
<feature type="domain" description="Tyr recombinase" evidence="4">
    <location>
        <begin position="176"/>
        <end position="355"/>
    </location>
</feature>
<evidence type="ECO:0000256" key="2">
    <source>
        <dbReference type="ARBA" id="ARBA00022908"/>
    </source>
</evidence>
<dbReference type="SUPFAM" id="SSF56349">
    <property type="entry name" value="DNA breaking-rejoining enzymes"/>
    <property type="match status" value="1"/>
</dbReference>
<dbReference type="Pfam" id="PF00589">
    <property type="entry name" value="Phage_integrase"/>
    <property type="match status" value="1"/>
</dbReference>
<proteinExistence type="inferred from homology"/>
<dbReference type="GO" id="GO:0003677">
    <property type="term" value="F:DNA binding"/>
    <property type="evidence" value="ECO:0007669"/>
    <property type="project" value="InterPro"/>
</dbReference>
<keyword evidence="6" id="KW-1185">Reference proteome</keyword>
<comment type="similarity">
    <text evidence="1">Belongs to the 'phage' integrase family.</text>
</comment>
<dbReference type="GeneID" id="78296676"/>
<dbReference type="InterPro" id="IPR011010">
    <property type="entry name" value="DNA_brk_join_enz"/>
</dbReference>
<dbReference type="GO" id="GO:0006310">
    <property type="term" value="P:DNA recombination"/>
    <property type="evidence" value="ECO:0007669"/>
    <property type="project" value="UniProtKB-KW"/>
</dbReference>
<evidence type="ECO:0000259" key="4">
    <source>
        <dbReference type="PROSITE" id="PS51898"/>
    </source>
</evidence>
<evidence type="ECO:0000313" key="5">
    <source>
        <dbReference type="EMBL" id="PVY37204.1"/>
    </source>
</evidence>
<keyword evidence="3" id="KW-0233">DNA recombination</keyword>
<dbReference type="PROSITE" id="PS51898">
    <property type="entry name" value="TYR_RECOMBINASE"/>
    <property type="match status" value="1"/>
</dbReference>
<dbReference type="InterPro" id="IPR013762">
    <property type="entry name" value="Integrase-like_cat_sf"/>
</dbReference>
<gene>
    <name evidence="5" type="ORF">C8D82_13242</name>
</gene>
<dbReference type="Gene3D" id="1.10.443.10">
    <property type="entry name" value="Intergrase catalytic core"/>
    <property type="match status" value="1"/>
</dbReference>
<keyword evidence="2" id="KW-0229">DNA integration</keyword>
<sequence>MALRKIHNTYYVYYRDVDGKLKTRSLKTTDATLARRLHDDYILQLQAKKGRAVIMRDFPELKPPPELPKTATGEHQRGGMKIADMLECALSKRVLGKTHLEVWKRFADRIGVKYADQVTPDIAQAYLQKYYSTGNGKTYNNQKSILNTIFRCCLVEAKLSESPFRPIVNKRVTHVDSHRNLTLAEFDKLIAAASLDVKVMAMLSRWTAQRLETCAGITPAMLDWDRKVIVVSPGKTRRFHKWVCCPIMPELEAFLNGLGINKFPPSVSIVKSCGYLNNRAFSVKFSRLLDKLGIHDTKDGKASFHSLRGTAITWFKEHGIKGEELRQITGHESDEVEDIYARDIASVSRIAKSFSE</sequence>
<evidence type="ECO:0000313" key="6">
    <source>
        <dbReference type="Proteomes" id="UP000245959"/>
    </source>
</evidence>
<protein>
    <submittedName>
        <fullName evidence="5">Phage integrase family protein</fullName>
    </submittedName>
</protein>
<name>A0A2U1ALA3_9BACT</name>
<organism evidence="5 6">
    <name type="scientific">Victivallis vadensis</name>
    <dbReference type="NCBI Taxonomy" id="172901"/>
    <lineage>
        <taxon>Bacteria</taxon>
        <taxon>Pseudomonadati</taxon>
        <taxon>Lentisphaerota</taxon>
        <taxon>Lentisphaeria</taxon>
        <taxon>Victivallales</taxon>
        <taxon>Victivallaceae</taxon>
        <taxon>Victivallis</taxon>
    </lineage>
</organism>
<comment type="caution">
    <text evidence="5">The sequence shown here is derived from an EMBL/GenBank/DDBJ whole genome shotgun (WGS) entry which is preliminary data.</text>
</comment>
<dbReference type="EMBL" id="QEKH01000032">
    <property type="protein sequence ID" value="PVY37204.1"/>
    <property type="molecule type" value="Genomic_DNA"/>
</dbReference>
<evidence type="ECO:0000256" key="3">
    <source>
        <dbReference type="ARBA" id="ARBA00023172"/>
    </source>
</evidence>
<evidence type="ECO:0000256" key="1">
    <source>
        <dbReference type="ARBA" id="ARBA00008857"/>
    </source>
</evidence>
<dbReference type="InterPro" id="IPR002104">
    <property type="entry name" value="Integrase_catalytic"/>
</dbReference>
<accession>A0A2U1ALA3</accession>
<reference evidence="5 6" key="1">
    <citation type="submission" date="2018-04" db="EMBL/GenBank/DDBJ databases">
        <title>Genomic Encyclopedia of Type Strains, Phase IV (KMG-IV): sequencing the most valuable type-strain genomes for metagenomic binning, comparative biology and taxonomic classification.</title>
        <authorList>
            <person name="Goeker M."/>
        </authorList>
    </citation>
    <scope>NUCLEOTIDE SEQUENCE [LARGE SCALE GENOMIC DNA]</scope>
    <source>
        <strain evidence="5 6">DSM 14823</strain>
    </source>
</reference>
<dbReference type="Proteomes" id="UP000245959">
    <property type="component" value="Unassembled WGS sequence"/>
</dbReference>
<dbReference type="GO" id="GO:0015074">
    <property type="term" value="P:DNA integration"/>
    <property type="evidence" value="ECO:0007669"/>
    <property type="project" value="UniProtKB-KW"/>
</dbReference>
<dbReference type="PANTHER" id="PTHR30629:SF2">
    <property type="entry name" value="PROPHAGE INTEGRASE INTS-RELATED"/>
    <property type="match status" value="1"/>
</dbReference>
<dbReference type="PANTHER" id="PTHR30629">
    <property type="entry name" value="PROPHAGE INTEGRASE"/>
    <property type="match status" value="1"/>
</dbReference>